<sequence>MLYYGEQPLRSHFRPAETEPAPHIQGKQKGDKMNWYLTVLKKYAEFSGRARRKEYWMFVLMNFLVSILISIVGAVIGDTDGLIAVSLSGVYALFIFIPSLAVTVRRLHDTNKSGWWILITFVPLIGGLVLLIFMIMDSDPNTNAYGANPKTAPEPV</sequence>
<reference evidence="2 3" key="1">
    <citation type="submission" date="2019-02" db="EMBL/GenBank/DDBJ databases">
        <title>Deep-cultivation of Planctomycetes and their phenomic and genomic characterization uncovers novel biology.</title>
        <authorList>
            <person name="Wiegand S."/>
            <person name="Jogler M."/>
            <person name="Boedeker C."/>
            <person name="Pinto D."/>
            <person name="Vollmers J."/>
            <person name="Rivas-Marin E."/>
            <person name="Kohn T."/>
            <person name="Peeters S.H."/>
            <person name="Heuer A."/>
            <person name="Rast P."/>
            <person name="Oberbeckmann S."/>
            <person name="Bunk B."/>
            <person name="Jeske O."/>
            <person name="Meyerdierks A."/>
            <person name="Storesund J.E."/>
            <person name="Kallscheuer N."/>
            <person name="Luecker S."/>
            <person name="Lage O.M."/>
            <person name="Pohl T."/>
            <person name="Merkel B.J."/>
            <person name="Hornburger P."/>
            <person name="Mueller R.-W."/>
            <person name="Bruemmer F."/>
            <person name="Labrenz M."/>
            <person name="Spormann A.M."/>
            <person name="Op den Camp H."/>
            <person name="Overmann J."/>
            <person name="Amann R."/>
            <person name="Jetten M.S.M."/>
            <person name="Mascher T."/>
            <person name="Medema M.H."/>
            <person name="Devos D.P."/>
            <person name="Kaster A.-K."/>
            <person name="Ovreas L."/>
            <person name="Rohde M."/>
            <person name="Galperin M.Y."/>
            <person name="Jogler C."/>
        </authorList>
    </citation>
    <scope>NUCLEOTIDE SEQUENCE [LARGE SCALE GENOMIC DNA]</scope>
    <source>
        <strain evidence="2 3">V6</strain>
    </source>
</reference>
<dbReference type="PANTHER" id="PTHR34980">
    <property type="entry name" value="INNER MEMBRANE PROTEIN-RELATED-RELATED"/>
    <property type="match status" value="1"/>
</dbReference>
<evidence type="ECO:0000256" key="1">
    <source>
        <dbReference type="SAM" id="Phobius"/>
    </source>
</evidence>
<evidence type="ECO:0000313" key="2">
    <source>
        <dbReference type="EMBL" id="QDU04573.1"/>
    </source>
</evidence>
<protein>
    <submittedName>
        <fullName evidence="2">Inner membrane protein YhaI</fullName>
    </submittedName>
</protein>
<gene>
    <name evidence="2" type="primary">yhaI</name>
    <name evidence="2" type="ORF">V6x_43010</name>
</gene>
<evidence type="ECO:0000313" key="3">
    <source>
        <dbReference type="Proteomes" id="UP000320722"/>
    </source>
</evidence>
<proteinExistence type="predicted"/>
<dbReference type="GO" id="GO:0005886">
    <property type="term" value="C:plasma membrane"/>
    <property type="evidence" value="ECO:0007669"/>
    <property type="project" value="TreeGrafter"/>
</dbReference>
<dbReference type="PANTHER" id="PTHR34980:SF2">
    <property type="entry name" value="INNER MEMBRANE PROTEIN YHAH-RELATED"/>
    <property type="match status" value="1"/>
</dbReference>
<organism evidence="2 3">
    <name type="scientific">Gimesia chilikensis</name>
    <dbReference type="NCBI Taxonomy" id="2605989"/>
    <lineage>
        <taxon>Bacteria</taxon>
        <taxon>Pseudomonadati</taxon>
        <taxon>Planctomycetota</taxon>
        <taxon>Planctomycetia</taxon>
        <taxon>Planctomycetales</taxon>
        <taxon>Planctomycetaceae</taxon>
        <taxon>Gimesia</taxon>
    </lineage>
</organism>
<keyword evidence="1" id="KW-0812">Transmembrane</keyword>
<feature type="transmembrane region" description="Helical" evidence="1">
    <location>
        <begin position="82"/>
        <end position="103"/>
    </location>
</feature>
<dbReference type="InterPro" id="IPR008523">
    <property type="entry name" value="DUF805"/>
</dbReference>
<dbReference type="Gene3D" id="1.20.1740.10">
    <property type="entry name" value="Amino acid/polyamine transporter I"/>
    <property type="match status" value="1"/>
</dbReference>
<feature type="transmembrane region" description="Helical" evidence="1">
    <location>
        <begin position="115"/>
        <end position="136"/>
    </location>
</feature>
<name>A0A517WH43_9PLAN</name>
<keyword evidence="1" id="KW-0472">Membrane</keyword>
<dbReference type="Pfam" id="PF05656">
    <property type="entry name" value="DUF805"/>
    <property type="match status" value="1"/>
</dbReference>
<dbReference type="AlphaFoldDB" id="A0A517WH43"/>
<keyword evidence="1" id="KW-1133">Transmembrane helix</keyword>
<dbReference type="EMBL" id="CP036347">
    <property type="protein sequence ID" value="QDU04573.1"/>
    <property type="molecule type" value="Genomic_DNA"/>
</dbReference>
<dbReference type="Proteomes" id="UP000320722">
    <property type="component" value="Chromosome"/>
</dbReference>
<accession>A0A517WH43</accession>
<feature type="transmembrane region" description="Helical" evidence="1">
    <location>
        <begin position="55"/>
        <end position="76"/>
    </location>
</feature>